<dbReference type="Gene3D" id="2.60.200.20">
    <property type="match status" value="1"/>
</dbReference>
<evidence type="ECO:0000313" key="3">
    <source>
        <dbReference type="Proteomes" id="UP000029085"/>
    </source>
</evidence>
<dbReference type="Pfam" id="PF01590">
    <property type="entry name" value="GAF"/>
    <property type="match status" value="1"/>
</dbReference>
<gene>
    <name evidence="2" type="ORF">N788_03605</name>
</gene>
<dbReference type="EMBL" id="AVCJ01000012">
    <property type="protein sequence ID" value="KFL36707.1"/>
    <property type="molecule type" value="Genomic_DNA"/>
</dbReference>
<dbReference type="RefSeq" id="WP_051924461.1">
    <property type="nucleotide sequence ID" value="NZ_AVCJ01000012.1"/>
</dbReference>
<dbReference type="STRING" id="1121014.N788_03605"/>
<dbReference type="CDD" id="cd00060">
    <property type="entry name" value="FHA"/>
    <property type="match status" value="1"/>
</dbReference>
<dbReference type="InterPro" id="IPR000253">
    <property type="entry name" value="FHA_dom"/>
</dbReference>
<dbReference type="InterPro" id="IPR029016">
    <property type="entry name" value="GAF-like_dom_sf"/>
</dbReference>
<dbReference type="SUPFAM" id="SSF49879">
    <property type="entry name" value="SMAD/FHA domain"/>
    <property type="match status" value="1"/>
</dbReference>
<organism evidence="2 3">
    <name type="scientific">Arenimonas donghaensis DSM 18148 = HO3-R19</name>
    <dbReference type="NCBI Taxonomy" id="1121014"/>
    <lineage>
        <taxon>Bacteria</taxon>
        <taxon>Pseudomonadati</taxon>
        <taxon>Pseudomonadota</taxon>
        <taxon>Gammaproteobacteria</taxon>
        <taxon>Lysobacterales</taxon>
        <taxon>Lysobacteraceae</taxon>
        <taxon>Arenimonas</taxon>
    </lineage>
</organism>
<dbReference type="SMART" id="SM00065">
    <property type="entry name" value="GAF"/>
    <property type="match status" value="1"/>
</dbReference>
<accession>A0A087MIK4</accession>
<dbReference type="InterPro" id="IPR003018">
    <property type="entry name" value="GAF"/>
</dbReference>
<evidence type="ECO:0000259" key="1">
    <source>
        <dbReference type="PROSITE" id="PS50006"/>
    </source>
</evidence>
<proteinExistence type="predicted"/>
<dbReference type="PROSITE" id="PS50006">
    <property type="entry name" value="FHA_DOMAIN"/>
    <property type="match status" value="1"/>
</dbReference>
<dbReference type="SMART" id="SM00240">
    <property type="entry name" value="FHA"/>
    <property type="match status" value="1"/>
</dbReference>
<name>A0A087MIK4_9GAMM</name>
<keyword evidence="3" id="KW-1185">Reference proteome</keyword>
<dbReference type="AlphaFoldDB" id="A0A087MIK4"/>
<evidence type="ECO:0000313" key="2">
    <source>
        <dbReference type="EMBL" id="KFL36707.1"/>
    </source>
</evidence>
<reference evidence="2 3" key="2">
    <citation type="journal article" date="2015" name="Stand. Genomic Sci.">
        <title>High quality draft genomic sequence of Arenimonas donghaensis DSM 18148(T).</title>
        <authorList>
            <person name="Chen F."/>
            <person name="Wang H."/>
            <person name="Cao Y."/>
            <person name="Li X."/>
            <person name="Wang G."/>
        </authorList>
    </citation>
    <scope>NUCLEOTIDE SEQUENCE [LARGE SCALE GENOMIC DNA]</scope>
    <source>
        <strain evidence="2 3">HO3-R19</strain>
    </source>
</reference>
<dbReference type="Gene3D" id="3.30.450.40">
    <property type="match status" value="1"/>
</dbReference>
<comment type="caution">
    <text evidence="2">The sequence shown here is derived from an EMBL/GenBank/DDBJ whole genome shotgun (WGS) entry which is preliminary data.</text>
</comment>
<sequence>MPARLTAYLPEGAAVETLLAEGHGLQVGRAPPSEWLIDHPSVSRSHARLEPEDGGWRLVDLDSKNGSFIDGTPAGGRRLPRNAWLRFGDVTCELLDVDEQSLARAGARRIERQTASVLHQRAIEQSGAPSDLLKATLAAVVDLADCERGFLLINQPEGPVVGAWQGLDASTVAAPSFDGSRGAVDRALRERRAVVVNDAGLDSALAGRASVIAGGLRSLVCLPLVAQDEVLGLAYADSRKPGHAITTLELDLLSAFSERAALWLAARRSELALAEVARQARWPGAEGAAA</sequence>
<feature type="domain" description="FHA" evidence="1">
    <location>
        <begin position="25"/>
        <end position="74"/>
    </location>
</feature>
<dbReference type="Pfam" id="PF00498">
    <property type="entry name" value="FHA"/>
    <property type="match status" value="1"/>
</dbReference>
<dbReference type="InterPro" id="IPR008984">
    <property type="entry name" value="SMAD_FHA_dom_sf"/>
</dbReference>
<dbReference type="PATRIC" id="fig|1121014.3.peg.1395"/>
<dbReference type="SUPFAM" id="SSF55781">
    <property type="entry name" value="GAF domain-like"/>
    <property type="match status" value="1"/>
</dbReference>
<dbReference type="Proteomes" id="UP000029085">
    <property type="component" value="Unassembled WGS sequence"/>
</dbReference>
<reference evidence="3" key="1">
    <citation type="submission" date="2013-08" db="EMBL/GenBank/DDBJ databases">
        <title>Genome sequencing of Arenimonas donghaensis.</title>
        <authorList>
            <person name="Chen F."/>
            <person name="Wang G."/>
        </authorList>
    </citation>
    <scope>NUCLEOTIDE SEQUENCE [LARGE SCALE GENOMIC DNA]</scope>
    <source>
        <strain evidence="3">HO3-R19</strain>
    </source>
</reference>
<protein>
    <recommendedName>
        <fullName evidence="1">FHA domain-containing protein</fullName>
    </recommendedName>
</protein>
<dbReference type="OrthoDB" id="5953293at2"/>